<protein>
    <recommendedName>
        <fullName evidence="3">Lipoprotein</fullName>
    </recommendedName>
</protein>
<dbReference type="PROSITE" id="PS51257">
    <property type="entry name" value="PROKAR_LIPOPROTEIN"/>
    <property type="match status" value="1"/>
</dbReference>
<dbReference type="EMBL" id="CZKB01000017">
    <property type="protein sequence ID" value="CUR61224.1"/>
    <property type="molecule type" value="Genomic_DNA"/>
</dbReference>
<evidence type="ECO:0008006" key="3">
    <source>
        <dbReference type="Google" id="ProtNLM"/>
    </source>
</evidence>
<evidence type="ECO:0000313" key="2">
    <source>
        <dbReference type="EMBL" id="CUR61224.1"/>
    </source>
</evidence>
<accession>A0A2P2CGT6</accession>
<evidence type="ECO:0000256" key="1">
    <source>
        <dbReference type="SAM" id="MobiDB-lite"/>
    </source>
</evidence>
<dbReference type="AlphaFoldDB" id="A0A2P2CGT6"/>
<sequence>MNTRRTRSVLAVPVLVLALGGLSACGSDDSDLIAADTSETTSAAPSESTSESTTDSSSEPVELVADASLAGKCAVPSAETLSTFDTAFAGTVTSLEDGTATLAVDQWYAGGDADTVTVTTPEQDLAALLMAVEFEKGKSYLVSATDGRVTLCGFTGETTPELQALYDEAFAG</sequence>
<organism evidence="2">
    <name type="scientific">metagenome</name>
    <dbReference type="NCBI Taxonomy" id="256318"/>
    <lineage>
        <taxon>unclassified sequences</taxon>
        <taxon>metagenomes</taxon>
    </lineage>
</organism>
<reference evidence="2" key="1">
    <citation type="submission" date="2015-08" db="EMBL/GenBank/DDBJ databases">
        <authorList>
            <person name="Babu N.S."/>
            <person name="Beckwith C.J."/>
            <person name="Beseler K.G."/>
            <person name="Brison A."/>
            <person name="Carone J.V."/>
            <person name="Caskin T.P."/>
            <person name="Diamond M."/>
            <person name="Durham M.E."/>
            <person name="Foxe J.M."/>
            <person name="Go M."/>
            <person name="Henderson B.A."/>
            <person name="Jones I.B."/>
            <person name="McGettigan J.A."/>
            <person name="Micheletti S.J."/>
            <person name="Nasrallah M.E."/>
            <person name="Ortiz D."/>
            <person name="Piller C.R."/>
            <person name="Privatt S.R."/>
            <person name="Schneider S.L."/>
            <person name="Sharp S."/>
            <person name="Smith T.C."/>
            <person name="Stanton J.D."/>
            <person name="Ullery H.E."/>
            <person name="Wilson R.J."/>
            <person name="Serrano M.G."/>
            <person name="Buck G."/>
            <person name="Lee V."/>
            <person name="Wang Y."/>
            <person name="Carvalho R."/>
            <person name="Voegtly L."/>
            <person name="Shi R."/>
            <person name="Duckworth R."/>
            <person name="Johnson A."/>
            <person name="Loviza R."/>
            <person name="Walstead R."/>
            <person name="Shah Z."/>
            <person name="Kiflezghi M."/>
            <person name="Wade K."/>
            <person name="Ball S.L."/>
            <person name="Bradley K.W."/>
            <person name="Asai D.J."/>
            <person name="Bowman C.A."/>
            <person name="Russell D.A."/>
            <person name="Pope W.H."/>
            <person name="Jacobs-Sera D."/>
            <person name="Hendrix R.W."/>
            <person name="Hatfull G.F."/>
        </authorList>
    </citation>
    <scope>NUCLEOTIDE SEQUENCE</scope>
</reference>
<gene>
    <name evidence="2" type="ORF">NOCA1240327</name>
</gene>
<proteinExistence type="predicted"/>
<name>A0A2P2CGT6_9ZZZZ</name>
<feature type="region of interest" description="Disordered" evidence="1">
    <location>
        <begin position="37"/>
        <end position="60"/>
    </location>
</feature>